<comment type="subcellular location">
    <subcellularLocation>
        <location evidence="1">Nucleus</location>
    </subcellularLocation>
</comment>
<gene>
    <name evidence="10" type="primary">SRB8</name>
    <name evidence="10" type="ORF">KQ657_003019</name>
</gene>
<dbReference type="OrthoDB" id="20828at2759"/>
<comment type="caution">
    <text evidence="10">The sequence shown here is derived from an EMBL/GenBank/DDBJ whole genome shotgun (WGS) entry which is preliminary data.</text>
</comment>
<evidence type="ECO:0000256" key="3">
    <source>
        <dbReference type="ARBA" id="ARBA00019622"/>
    </source>
</evidence>
<comment type="similarity">
    <text evidence="2">Belongs to the Mediator complex subunit 12 family.</text>
</comment>
<accession>A0A9P7V5P7</accession>
<dbReference type="PANTHER" id="PTHR46567">
    <property type="entry name" value="MEDIATOR OF RNA POLYMERASE II TRANSCRIPTION SUBUNIT 12"/>
    <property type="match status" value="1"/>
</dbReference>
<evidence type="ECO:0000256" key="8">
    <source>
        <dbReference type="SAM" id="MobiDB-lite"/>
    </source>
</evidence>
<evidence type="ECO:0000259" key="9">
    <source>
        <dbReference type="SMART" id="SM01281"/>
    </source>
</evidence>
<evidence type="ECO:0000313" key="10">
    <source>
        <dbReference type="EMBL" id="KAG7191624.1"/>
    </source>
</evidence>
<feature type="region of interest" description="Disordered" evidence="8">
    <location>
        <begin position="1425"/>
        <end position="1468"/>
    </location>
</feature>
<keyword evidence="4" id="KW-0805">Transcription regulation</keyword>
<dbReference type="Proteomes" id="UP000790833">
    <property type="component" value="Unassembled WGS sequence"/>
</dbReference>
<proteinExistence type="inferred from homology"/>
<dbReference type="GO" id="GO:0003712">
    <property type="term" value="F:transcription coregulator activity"/>
    <property type="evidence" value="ECO:0007669"/>
    <property type="project" value="InterPro"/>
</dbReference>
<evidence type="ECO:0000256" key="1">
    <source>
        <dbReference type="ARBA" id="ARBA00004123"/>
    </source>
</evidence>
<feature type="compositionally biased region" description="Low complexity" evidence="8">
    <location>
        <begin position="1431"/>
        <end position="1468"/>
    </location>
</feature>
<dbReference type="Pfam" id="PF09497">
    <property type="entry name" value="Med12"/>
    <property type="match status" value="1"/>
</dbReference>
<evidence type="ECO:0000256" key="4">
    <source>
        <dbReference type="ARBA" id="ARBA00023015"/>
    </source>
</evidence>
<evidence type="ECO:0000256" key="6">
    <source>
        <dbReference type="ARBA" id="ARBA00023242"/>
    </source>
</evidence>
<dbReference type="GeneID" id="66116393"/>
<feature type="region of interest" description="Disordered" evidence="8">
    <location>
        <begin position="24"/>
        <end position="70"/>
    </location>
</feature>
<feature type="region of interest" description="Disordered" evidence="8">
    <location>
        <begin position="324"/>
        <end position="347"/>
    </location>
</feature>
<evidence type="ECO:0000256" key="5">
    <source>
        <dbReference type="ARBA" id="ARBA00023163"/>
    </source>
</evidence>
<keyword evidence="6" id="KW-0539">Nucleus</keyword>
<evidence type="ECO:0000313" key="11">
    <source>
        <dbReference type="Proteomes" id="UP000790833"/>
    </source>
</evidence>
<dbReference type="RefSeq" id="XP_043047176.1">
    <property type="nucleotide sequence ID" value="XM_043193757.1"/>
</dbReference>
<dbReference type="EMBL" id="JAHMUF010000026">
    <property type="protein sequence ID" value="KAG7191624.1"/>
    <property type="molecule type" value="Genomic_DNA"/>
</dbReference>
<protein>
    <recommendedName>
        <fullName evidence="3">Mediator of RNA polymerase II transcription subunit 12</fullName>
    </recommendedName>
    <alternativeName>
        <fullName evidence="7">Mediator complex subunit 12</fullName>
    </alternativeName>
</protein>
<sequence length="1602" mass="182903">MPISTPPNTSKYELSQMKYEMDHPNIPLFPLESSSTISPKDSSSSSSTSTYPDYKPWKDHTQLSPSGQKEEYERVNNLTFLTKGYFEPSQVSNEYYSARTFIQATIFSSTENCNNVLKELSQHLVNAYKTRNEVINKIRYESHSFNIPPRVTLTALKRESWLRDLASPDVPLLKISIKVPHGIRSKVLIDILATRHVPITKALWFTKCVLFGEWLSLRKKGSGKNSSGSPSGSNTTIAQLEVHWLQEWSEQVSDYIYKYSREMNNVLYEKKKAYMDKLSYLLQYCQRLYIEQLVDKVFFLTTIIQYFKRCLPIDPSQIASYYASRPDSEESGDTTSNNNHSNSNMAGLEGDVDLGHGQRLMALTMLKIFWNDILKHDYLCKELSELLLLNYFTVQKSPTNSSKGVTSSNSSHSQILPSKLKNALLEQLANTINYLFKYNANVFIMPDCWMLIQESLKQILLYDSTTKFLSEQEKIKLNEQFQLIKYRNESLMLNMRNGISISKQEGNTHSILDLSKLLNGGGGGEGGSATIISEEALLNRGPKSDFLNFIRQLDLMKLDDELADLLLNIRNPDYWGLYLKAMFYWCISSFRRSDNERISIVCNFLKKRVFQNSNQQHSTAKVEFENEILEILYDLPNESKEVGVDMQKLFVLINELYRLQIITISSYLRRLIASGIFYVIPGTDLLFNQQITMHLSILQNLPLMNNKQCDNILRKWTPDHSNYQLKFDDAKTYLREAFTERILSNTVGPEFYQCVEFCRAQKVGQKFLLTSWLTNELKNAISDSPKLIHMTPLIVSRLYEFYSVADNLSLFFKVLIKFILRNDGKIIIYYLDTVYLISKLIIRHFKLMKFMPKTNLDSPTTAYELFEAIIMNYKDLLKRDIDCFDFASIWKFIDKVFDYEGDKEEYGGGSINNSKNSKFIDGDQTIVDTPMKMKSDGKSNDKYTYTEFFNELQILNGSSPSGLLAESEIGEFANKLGIQLLETSLEGIITGILQFTYENFKSMDEEKEFGLRRVFKSLKHLYGEVLIHQTQATANGICWKDVSSDLTVSFMKYLVYLDIISFDFATKVFLEDEQGHLKYFDLVYGNKESEELEFSPQMLTLLNISREKYCAKNHIIMFAAIVKNIKDSVYESKVFIQFRLQVMTTFKRILCGDTKLFIHVFQDSLSIQDQYSLINDLLGLQDKERIVDLESLMAFTSLINEYNLPYLQVLSKFVLEQLQATFDRSRFISNIMNNAHPLISSTNFCIGEYHNYLSWTVMVQILEGGEEWVFKNIRIDADGSKGYFVSLRNDEGTNLLPIVKDYLKKFSANCCGEVQTSVETFVQFGSMLDKLLVVANSDNVPLQNKDIYDGISILLRLLIIHNPTLTNVVLNTDGESLKFYRHLVKFLHSKFLVHNEKLRILLYDLLLIMKSLVSQELIAKYDGVNNSVSPEATTDNNNVNANTEGGTNNSNNSNGTNTNSTAAAAAANTTNTTSTTSFASTAAAHLSTIFDIPEPSSDNPLGPYACDDSVTSVLTLSEDEISSSGDIHAVNNAGYRLRSLNGEQSTYLTGLLSATEIMSQPPVTKKFTMKSYETLESTKHGINLARINLLLFSSFTTKENPP</sequence>
<dbReference type="GO" id="GO:0006357">
    <property type="term" value="P:regulation of transcription by RNA polymerase II"/>
    <property type="evidence" value="ECO:0007669"/>
    <property type="project" value="InterPro"/>
</dbReference>
<dbReference type="SMART" id="SM01281">
    <property type="entry name" value="Med12"/>
    <property type="match status" value="1"/>
</dbReference>
<evidence type="ECO:0000256" key="2">
    <source>
        <dbReference type="ARBA" id="ARBA00010289"/>
    </source>
</evidence>
<name>A0A9P7V5P7_9ASCO</name>
<evidence type="ECO:0000256" key="7">
    <source>
        <dbReference type="ARBA" id="ARBA00032010"/>
    </source>
</evidence>
<keyword evidence="11" id="KW-1185">Reference proteome</keyword>
<dbReference type="GO" id="GO:0016592">
    <property type="term" value="C:mediator complex"/>
    <property type="evidence" value="ECO:0007669"/>
    <property type="project" value="InterPro"/>
</dbReference>
<keyword evidence="5" id="KW-0804">Transcription</keyword>
<reference evidence="10" key="1">
    <citation type="submission" date="2021-03" db="EMBL/GenBank/DDBJ databases">
        <authorList>
            <person name="Palmer J.M."/>
        </authorList>
    </citation>
    <scope>NUCLEOTIDE SEQUENCE</scope>
    <source>
        <strain evidence="10">ARV_011</strain>
    </source>
</reference>
<dbReference type="PANTHER" id="PTHR46567:SF1">
    <property type="entry name" value="MEDIATOR OF RNA POLYMERASE II TRANSCRIPTION SUBUNIT 12"/>
    <property type="match status" value="1"/>
</dbReference>
<feature type="compositionally biased region" description="Low complexity" evidence="8">
    <location>
        <begin position="33"/>
        <end position="54"/>
    </location>
</feature>
<feature type="domain" description="Mediator complex subunit Med12" evidence="9">
    <location>
        <begin position="144"/>
        <end position="207"/>
    </location>
</feature>
<dbReference type="InterPro" id="IPR019035">
    <property type="entry name" value="Mediator_Med12"/>
</dbReference>
<organism evidence="10 11">
    <name type="scientific">Scheffersomyces spartinae</name>
    <dbReference type="NCBI Taxonomy" id="45513"/>
    <lineage>
        <taxon>Eukaryota</taxon>
        <taxon>Fungi</taxon>
        <taxon>Dikarya</taxon>
        <taxon>Ascomycota</taxon>
        <taxon>Saccharomycotina</taxon>
        <taxon>Pichiomycetes</taxon>
        <taxon>Debaryomycetaceae</taxon>
        <taxon>Scheffersomyces</taxon>
    </lineage>
</organism>